<dbReference type="InterPro" id="IPR036910">
    <property type="entry name" value="HMG_box_dom_sf"/>
</dbReference>
<comment type="caution">
    <text evidence="7">The sequence shown here is derived from an EMBL/GenBank/DDBJ whole genome shotgun (WGS) entry which is preliminary data.</text>
</comment>
<dbReference type="Proteomes" id="UP001626550">
    <property type="component" value="Unassembled WGS sequence"/>
</dbReference>
<dbReference type="PANTHER" id="PTHR10270:SF324">
    <property type="entry name" value="SOX DOMAIN-CONTAINING PROTEIN DICHAETE-RELATED"/>
    <property type="match status" value="1"/>
</dbReference>
<evidence type="ECO:0000313" key="8">
    <source>
        <dbReference type="Proteomes" id="UP001626550"/>
    </source>
</evidence>
<feature type="region of interest" description="Disordered" evidence="5">
    <location>
        <begin position="437"/>
        <end position="459"/>
    </location>
</feature>
<dbReference type="InterPro" id="IPR050140">
    <property type="entry name" value="SRY-related_HMG-box_TF-like"/>
</dbReference>
<dbReference type="GO" id="GO:0005634">
    <property type="term" value="C:nucleus"/>
    <property type="evidence" value="ECO:0007669"/>
    <property type="project" value="UniProtKB-SubCell"/>
</dbReference>
<feature type="compositionally biased region" description="Polar residues" evidence="5">
    <location>
        <begin position="387"/>
        <end position="396"/>
    </location>
</feature>
<evidence type="ECO:0000256" key="2">
    <source>
        <dbReference type="ARBA" id="ARBA00023125"/>
    </source>
</evidence>
<keyword evidence="3 4" id="KW-0539">Nucleus</keyword>
<evidence type="ECO:0000256" key="5">
    <source>
        <dbReference type="SAM" id="MobiDB-lite"/>
    </source>
</evidence>
<dbReference type="PANTHER" id="PTHR10270">
    <property type="entry name" value="SOX TRANSCRIPTION FACTOR"/>
    <property type="match status" value="1"/>
</dbReference>
<comment type="subcellular location">
    <subcellularLocation>
        <location evidence="1">Nucleus</location>
    </subcellularLocation>
</comment>
<dbReference type="Gene3D" id="1.10.30.10">
    <property type="entry name" value="High mobility group box domain"/>
    <property type="match status" value="1"/>
</dbReference>
<dbReference type="InterPro" id="IPR009071">
    <property type="entry name" value="HMG_box_dom"/>
</dbReference>
<evidence type="ECO:0000256" key="1">
    <source>
        <dbReference type="ARBA" id="ARBA00004123"/>
    </source>
</evidence>
<feature type="region of interest" description="Disordered" evidence="5">
    <location>
        <begin position="387"/>
        <end position="415"/>
    </location>
</feature>
<keyword evidence="8" id="KW-1185">Reference proteome</keyword>
<dbReference type="CDD" id="cd22028">
    <property type="entry name" value="HMG-box_SoxA_SoxB_SoxG"/>
    <property type="match status" value="1"/>
</dbReference>
<dbReference type="SMART" id="SM00398">
    <property type="entry name" value="HMG"/>
    <property type="match status" value="1"/>
</dbReference>
<protein>
    <recommendedName>
        <fullName evidence="6">HMG box domain-containing protein</fullName>
    </recommendedName>
</protein>
<feature type="compositionally biased region" description="Polar residues" evidence="5">
    <location>
        <begin position="437"/>
        <end position="454"/>
    </location>
</feature>
<dbReference type="AlphaFoldDB" id="A0ABD2QJW9"/>
<name>A0ABD2QJW9_9PLAT</name>
<evidence type="ECO:0000256" key="4">
    <source>
        <dbReference type="PROSITE-ProRule" id="PRU00267"/>
    </source>
</evidence>
<feature type="region of interest" description="Disordered" evidence="5">
    <location>
        <begin position="254"/>
        <end position="274"/>
    </location>
</feature>
<keyword evidence="2 4" id="KW-0238">DNA-binding</keyword>
<dbReference type="Pfam" id="PF00505">
    <property type="entry name" value="HMG_box"/>
    <property type="match status" value="1"/>
</dbReference>
<gene>
    <name evidence="7" type="ORF">Ciccas_001539</name>
</gene>
<organism evidence="7 8">
    <name type="scientific">Cichlidogyrus casuarinus</name>
    <dbReference type="NCBI Taxonomy" id="1844966"/>
    <lineage>
        <taxon>Eukaryota</taxon>
        <taxon>Metazoa</taxon>
        <taxon>Spiralia</taxon>
        <taxon>Lophotrochozoa</taxon>
        <taxon>Platyhelminthes</taxon>
        <taxon>Monogenea</taxon>
        <taxon>Monopisthocotylea</taxon>
        <taxon>Dactylogyridea</taxon>
        <taxon>Ancyrocephalidae</taxon>
        <taxon>Cichlidogyrus</taxon>
    </lineage>
</organism>
<evidence type="ECO:0000259" key="6">
    <source>
        <dbReference type="PROSITE" id="PS50118"/>
    </source>
</evidence>
<dbReference type="PROSITE" id="PS50118">
    <property type="entry name" value="HMG_BOX_2"/>
    <property type="match status" value="1"/>
</dbReference>
<feature type="compositionally biased region" description="Low complexity" evidence="5">
    <location>
        <begin position="397"/>
        <end position="409"/>
    </location>
</feature>
<sequence>MSGGKKEERVKRPMNAFMVWSRGQRRRMAQENPKMHNSEISKRLGSMWKSLTDTEKKPFIDEAKRLRAQHMHQYPDYKYRPRRKHKHLDKLKKGLPSSELCGIFGTNGQYSNSNSKNYATGANSLLANRNRSMMGLTQSNQTPNNNDLSNYYNSSQYHQMMLQQSNEYSTYNYNNAQNAHPGYDFFGAQQLQSQSQYDRKQTPNFESAFDQMNPFSAIARAALMAGESSGQTDQKRSSNESSWLASQLLYNEKNSNPVSPASFQTSADARTKSSESSTDYFMSYARGNYGKTDTKHDSRIEQSTAAMMVVVSKLASYGSNRNETNEANYLNHNDWFKSTAAWRNYSGGEEETYPVGTGPYSNPMMAAFIQQGAGFYEGQQALNYSDQQATTGRAPQSSTDSTDSPCSPTLHQSGTSRQLLQETLSNSTTNSQITQISANSSTELTSNPTGSNPVPGNFVDGIGGGLSTATSDFC</sequence>
<accession>A0ABD2QJW9</accession>
<dbReference type="FunFam" id="1.10.30.10:FF:000002">
    <property type="entry name" value="transcription factor Sox-2"/>
    <property type="match status" value="1"/>
</dbReference>
<feature type="domain" description="HMG box" evidence="6">
    <location>
        <begin position="10"/>
        <end position="78"/>
    </location>
</feature>
<reference evidence="7 8" key="1">
    <citation type="submission" date="2024-11" db="EMBL/GenBank/DDBJ databases">
        <title>Adaptive evolution of stress response genes in parasites aligns with host niche diversity.</title>
        <authorList>
            <person name="Hahn C."/>
            <person name="Resl P."/>
        </authorList>
    </citation>
    <scope>NUCLEOTIDE SEQUENCE [LARGE SCALE GENOMIC DNA]</scope>
    <source>
        <strain evidence="7">EGGRZ-B1_66</strain>
        <tissue evidence="7">Body</tissue>
    </source>
</reference>
<dbReference type="SUPFAM" id="SSF47095">
    <property type="entry name" value="HMG-box"/>
    <property type="match status" value="1"/>
</dbReference>
<evidence type="ECO:0000256" key="3">
    <source>
        <dbReference type="ARBA" id="ARBA00023242"/>
    </source>
</evidence>
<dbReference type="EMBL" id="JBJKFK010000102">
    <property type="protein sequence ID" value="KAL3319787.1"/>
    <property type="molecule type" value="Genomic_DNA"/>
</dbReference>
<proteinExistence type="predicted"/>
<evidence type="ECO:0000313" key="7">
    <source>
        <dbReference type="EMBL" id="KAL3319787.1"/>
    </source>
</evidence>
<dbReference type="GO" id="GO:0003677">
    <property type="term" value="F:DNA binding"/>
    <property type="evidence" value="ECO:0007669"/>
    <property type="project" value="UniProtKB-UniRule"/>
</dbReference>
<feature type="DNA-binding region" description="HMG box" evidence="4">
    <location>
        <begin position="10"/>
        <end position="78"/>
    </location>
</feature>